<feature type="domain" description="Ubinuclein middle" evidence="4">
    <location>
        <begin position="371"/>
        <end position="576"/>
    </location>
</feature>
<reference evidence="5 6" key="1">
    <citation type="submission" date="2022-11" db="EMBL/GenBank/DDBJ databases">
        <title>Mucor velutinosus strain NIH1002 WGS.</title>
        <authorList>
            <person name="Subramanian P."/>
            <person name="Mullikin J.C."/>
            <person name="Segre J.A."/>
            <person name="Zelazny A.M."/>
        </authorList>
    </citation>
    <scope>NUCLEOTIDE SEQUENCE [LARGE SCALE GENOMIC DNA]</scope>
    <source>
        <strain evidence="5 6">NIH1002</strain>
    </source>
</reference>
<dbReference type="GeneID" id="89949271"/>
<proteinExistence type="predicted"/>
<dbReference type="InterPro" id="IPR026947">
    <property type="entry name" value="UBN_middle_dom"/>
</dbReference>
<feature type="region of interest" description="Disordered" evidence="2">
    <location>
        <begin position="130"/>
        <end position="176"/>
    </location>
</feature>
<feature type="compositionally biased region" description="Acidic residues" evidence="2">
    <location>
        <begin position="156"/>
        <end position="172"/>
    </location>
</feature>
<sequence>MPVSINSTDTAMEIDSGTNSSDIASNLPTTAVVAATADAAASTTAAAPVSTPIVSKSLSELAPTIRIHVDTTELPRPVIVNYRQLYKRELKKLQDREPVKAAAPQPNSALDSADDIFYRELLKKAEAYNVDDDDVDDDGSDDENIGNESRKRGEDYDFDDPFIDDSDMLMDEPIDHNPPEYDGYFVWHGPLDGHEVTHAEKKQLSATSATSTSKRRAPAKPKASGNATTGIKKEGGSGASGSTGADKSRKKTVVSIEDNSDDKKKSSNNAATSSSNAPTATTSKTKKPSTPLAASSNSTVKKASATPDKASKKRAKLEYNHLKDEPTHKSTINAPTPSSTGSADGTAAQSAPLATGEKAKKKAGGMPATLKPLDPEIEVLMEKLRHDVKNENFNNKAKFPAALKPTVLEAGLITLRKHRIIDDNIVYHLMQILPYNKFTLRKFLTTKSGQMRVDELQQEIDELAIKLKQTIDRMMPEQQRLFNEKLAQAQASSEPSNPDEEPTPKFKCNDEVRKILYDIIQTEEQSIHIANQVAIHKDAEKKTENLASDGKARKLMYQRLLSCWPEGWINSYEMSRQYSQYKSKVTAMSEKKNANASLPSTPKANISTVENKKRKRTTPTTNTSSTNTNVGNAYSNSSSNGEALRKKQSVGTDIVHTPTSTVTSSATTPLAAAAEPQQQQTNMAPMNVITIDDDNEDVQLSWKQPNSMKIEALISGPSTEKKD</sequence>
<organism evidence="5 6">
    <name type="scientific">Mucor velutinosus</name>
    <dbReference type="NCBI Taxonomy" id="708070"/>
    <lineage>
        <taxon>Eukaryota</taxon>
        <taxon>Fungi</taxon>
        <taxon>Fungi incertae sedis</taxon>
        <taxon>Mucoromycota</taxon>
        <taxon>Mucoromycotina</taxon>
        <taxon>Mucoromycetes</taxon>
        <taxon>Mucorales</taxon>
        <taxon>Mucorineae</taxon>
        <taxon>Mucoraceae</taxon>
        <taxon>Mucor</taxon>
    </lineage>
</organism>
<comment type="caution">
    <text evidence="5">The sequence shown here is derived from an EMBL/GenBank/DDBJ whole genome shotgun (WGS) entry which is preliminary data.</text>
</comment>
<protein>
    <recommendedName>
        <fullName evidence="7">Ubinuclein middle domain-containing protein</fullName>
    </recommendedName>
</protein>
<feature type="compositionally biased region" description="Low complexity" evidence="2">
    <location>
        <begin position="657"/>
        <end position="681"/>
    </location>
</feature>
<gene>
    <name evidence="5" type="ORF">ATC70_005585</name>
</gene>
<evidence type="ECO:0008006" key="7">
    <source>
        <dbReference type="Google" id="ProtNLM"/>
    </source>
</evidence>
<dbReference type="Pfam" id="PF14075">
    <property type="entry name" value="UBN_AB"/>
    <property type="match status" value="1"/>
</dbReference>
<name>A0AAN7DF39_9FUNG</name>
<keyword evidence="6" id="KW-1185">Reference proteome</keyword>
<dbReference type="Proteomes" id="UP001304243">
    <property type="component" value="Unassembled WGS sequence"/>
</dbReference>
<evidence type="ECO:0000313" key="6">
    <source>
        <dbReference type="Proteomes" id="UP001304243"/>
    </source>
</evidence>
<feature type="domain" description="Hpc2-related" evidence="3">
    <location>
        <begin position="148"/>
        <end position="192"/>
    </location>
</feature>
<dbReference type="RefSeq" id="XP_064680247.1">
    <property type="nucleotide sequence ID" value="XM_064824870.1"/>
</dbReference>
<evidence type="ECO:0000259" key="4">
    <source>
        <dbReference type="Pfam" id="PF14075"/>
    </source>
</evidence>
<dbReference type="Pfam" id="PF08729">
    <property type="entry name" value="HUN"/>
    <property type="match status" value="1"/>
</dbReference>
<feature type="region of interest" description="Disordered" evidence="2">
    <location>
        <begin position="592"/>
        <end position="682"/>
    </location>
</feature>
<feature type="region of interest" description="Disordered" evidence="2">
    <location>
        <begin position="200"/>
        <end position="369"/>
    </location>
</feature>
<feature type="compositionally biased region" description="Acidic residues" evidence="2">
    <location>
        <begin position="130"/>
        <end position="145"/>
    </location>
</feature>
<accession>A0AAN7DF39</accession>
<evidence type="ECO:0000313" key="5">
    <source>
        <dbReference type="EMBL" id="KAK4513581.1"/>
    </source>
</evidence>
<dbReference type="InterPro" id="IPR014840">
    <property type="entry name" value="HRD"/>
</dbReference>
<feature type="compositionally biased region" description="Polar residues" evidence="2">
    <location>
        <begin position="630"/>
        <end position="641"/>
    </location>
</feature>
<feature type="region of interest" description="Disordered" evidence="2">
    <location>
        <begin position="1"/>
        <end position="22"/>
    </location>
</feature>
<feature type="compositionally biased region" description="Low complexity" evidence="2">
    <location>
        <begin position="618"/>
        <end position="629"/>
    </location>
</feature>
<keyword evidence="1" id="KW-0597">Phosphoprotein</keyword>
<dbReference type="AlphaFoldDB" id="A0AAN7DF39"/>
<feature type="region of interest" description="Disordered" evidence="2">
    <location>
        <begin position="486"/>
        <end position="506"/>
    </location>
</feature>
<feature type="compositionally biased region" description="Low complexity" evidence="2">
    <location>
        <begin position="267"/>
        <end position="291"/>
    </location>
</feature>
<feature type="compositionally biased region" description="Polar residues" evidence="2">
    <location>
        <begin position="292"/>
        <end position="301"/>
    </location>
</feature>
<dbReference type="EMBL" id="JASEJX010000016">
    <property type="protein sequence ID" value="KAK4513581.1"/>
    <property type="molecule type" value="Genomic_DNA"/>
</dbReference>
<feature type="compositionally biased region" description="Basic and acidic residues" evidence="2">
    <location>
        <begin position="316"/>
        <end position="328"/>
    </location>
</feature>
<evidence type="ECO:0000256" key="2">
    <source>
        <dbReference type="SAM" id="MobiDB-lite"/>
    </source>
</evidence>
<evidence type="ECO:0000256" key="1">
    <source>
        <dbReference type="ARBA" id="ARBA00022553"/>
    </source>
</evidence>
<feature type="compositionally biased region" description="Polar residues" evidence="2">
    <location>
        <begin position="329"/>
        <end position="349"/>
    </location>
</feature>
<evidence type="ECO:0000259" key="3">
    <source>
        <dbReference type="Pfam" id="PF08729"/>
    </source>
</evidence>
<feature type="compositionally biased region" description="Polar residues" evidence="2">
    <location>
        <begin position="594"/>
        <end position="609"/>
    </location>
</feature>